<keyword evidence="1" id="KW-1133">Transmembrane helix</keyword>
<name>A0A562TLS6_9SPHI</name>
<feature type="transmembrane region" description="Helical" evidence="1">
    <location>
        <begin position="54"/>
        <end position="80"/>
    </location>
</feature>
<evidence type="ECO:0000313" key="2">
    <source>
        <dbReference type="EMBL" id="TWI94036.1"/>
    </source>
</evidence>
<gene>
    <name evidence="2" type="ORF">JN11_04853</name>
</gene>
<protein>
    <submittedName>
        <fullName evidence="2">Uncharacterized protein</fullName>
    </submittedName>
</protein>
<dbReference type="EMBL" id="VLLI01000022">
    <property type="protein sequence ID" value="TWI94036.1"/>
    <property type="molecule type" value="Genomic_DNA"/>
</dbReference>
<reference evidence="2 3" key="1">
    <citation type="submission" date="2019-07" db="EMBL/GenBank/DDBJ databases">
        <title>Genomic Encyclopedia of Archaeal and Bacterial Type Strains, Phase II (KMG-II): from individual species to whole genera.</title>
        <authorList>
            <person name="Goeker M."/>
        </authorList>
    </citation>
    <scope>NUCLEOTIDE SEQUENCE [LARGE SCALE GENOMIC DNA]</scope>
    <source>
        <strain evidence="2 3">ATCC BAA-1854</strain>
    </source>
</reference>
<dbReference type="Proteomes" id="UP000317010">
    <property type="component" value="Unassembled WGS sequence"/>
</dbReference>
<proteinExistence type="predicted"/>
<dbReference type="AlphaFoldDB" id="A0A562TLS6"/>
<dbReference type="RefSeq" id="WP_144916759.1">
    <property type="nucleotide sequence ID" value="NZ_VLLI01000022.1"/>
</dbReference>
<evidence type="ECO:0000256" key="1">
    <source>
        <dbReference type="SAM" id="Phobius"/>
    </source>
</evidence>
<comment type="caution">
    <text evidence="2">The sequence shown here is derived from an EMBL/GenBank/DDBJ whole genome shotgun (WGS) entry which is preliminary data.</text>
</comment>
<evidence type="ECO:0000313" key="3">
    <source>
        <dbReference type="Proteomes" id="UP000317010"/>
    </source>
</evidence>
<feature type="transmembrane region" description="Helical" evidence="1">
    <location>
        <begin position="21"/>
        <end position="39"/>
    </location>
</feature>
<organism evidence="2 3">
    <name type="scientific">Mucilaginibacter frigoritolerans</name>
    <dbReference type="NCBI Taxonomy" id="652788"/>
    <lineage>
        <taxon>Bacteria</taxon>
        <taxon>Pseudomonadati</taxon>
        <taxon>Bacteroidota</taxon>
        <taxon>Sphingobacteriia</taxon>
        <taxon>Sphingobacteriales</taxon>
        <taxon>Sphingobacteriaceae</taxon>
        <taxon>Mucilaginibacter</taxon>
    </lineage>
</organism>
<keyword evidence="3" id="KW-1185">Reference proteome</keyword>
<keyword evidence="1" id="KW-0812">Transmembrane</keyword>
<keyword evidence="1" id="KW-0472">Membrane</keyword>
<accession>A0A562TLS6</accession>
<sequence length="125" mass="14181">MKIYCPTCDHGYLTIKSRKKYFTKAGVCFVILLLFYFLFDEWGFEDIKIWDASFGPLMLTCIWGSLLVSALSIVGCVYYITKGILQKEATYKCGYCKSESRATSLSEEHDAMHALLTTLTKSEAV</sequence>